<proteinExistence type="predicted"/>
<gene>
    <name evidence="3" type="ORF">THAOC_03546</name>
</gene>
<feature type="compositionally biased region" description="Acidic residues" evidence="1">
    <location>
        <begin position="266"/>
        <end position="283"/>
    </location>
</feature>
<name>K0T7M7_THAOC</name>
<evidence type="ECO:0000256" key="2">
    <source>
        <dbReference type="SAM" id="SignalP"/>
    </source>
</evidence>
<comment type="caution">
    <text evidence="3">The sequence shown here is derived from an EMBL/GenBank/DDBJ whole genome shotgun (WGS) entry which is preliminary data.</text>
</comment>
<feature type="compositionally biased region" description="Polar residues" evidence="1">
    <location>
        <begin position="32"/>
        <end position="48"/>
    </location>
</feature>
<dbReference type="Proteomes" id="UP000266841">
    <property type="component" value="Unassembled WGS sequence"/>
</dbReference>
<reference evidence="3 4" key="1">
    <citation type="journal article" date="2012" name="Genome Biol.">
        <title>Genome and low-iron response of an oceanic diatom adapted to chronic iron limitation.</title>
        <authorList>
            <person name="Lommer M."/>
            <person name="Specht M."/>
            <person name="Roy A.S."/>
            <person name="Kraemer L."/>
            <person name="Andreson R."/>
            <person name="Gutowska M.A."/>
            <person name="Wolf J."/>
            <person name="Bergner S.V."/>
            <person name="Schilhabel M.B."/>
            <person name="Klostermeier U.C."/>
            <person name="Beiko R.G."/>
            <person name="Rosenstiel P."/>
            <person name="Hippler M."/>
            <person name="Laroche J."/>
        </authorList>
    </citation>
    <scope>NUCLEOTIDE SEQUENCE [LARGE SCALE GENOMIC DNA]</scope>
    <source>
        <strain evidence="3 4">CCMP1005</strain>
    </source>
</reference>
<dbReference type="AlphaFoldDB" id="K0T7M7"/>
<feature type="region of interest" description="Disordered" evidence="1">
    <location>
        <begin position="266"/>
        <end position="303"/>
    </location>
</feature>
<protein>
    <recommendedName>
        <fullName evidence="5">EGF-like domain-containing protein</fullName>
    </recommendedName>
</protein>
<organism evidence="3 4">
    <name type="scientific">Thalassiosira oceanica</name>
    <name type="common">Marine diatom</name>
    <dbReference type="NCBI Taxonomy" id="159749"/>
    <lineage>
        <taxon>Eukaryota</taxon>
        <taxon>Sar</taxon>
        <taxon>Stramenopiles</taxon>
        <taxon>Ochrophyta</taxon>
        <taxon>Bacillariophyta</taxon>
        <taxon>Coscinodiscophyceae</taxon>
        <taxon>Thalassiosirophycidae</taxon>
        <taxon>Thalassiosirales</taxon>
        <taxon>Thalassiosiraceae</taxon>
        <taxon>Thalassiosira</taxon>
    </lineage>
</organism>
<sequence>MVTSSSAVLVAAAGGTAALALGDDGDALTSASHTQRQSAEGGDSSQFDPAQKTEESVGGSDRVLSQVADQLGGFGGSRKLEGSQRLDLGLLGQNKSSRRGLFGNKLFGGNRRLQSAGGEVEEAEVEMADLVGDGATCSYPETCEPSFCECQAAGKDIMQCASVLDALCKGQVEEDGKTFKLSGCVNPEKYEYFQTYCDFATCALAGGTYASCECEWYGVFCDRLEGHPNWAASEDRLESCQKKGCCFDNNGDIDVTQCYPVVEEDEDTPTEAESEVKEDEEGAVVDNTAPVSPTPAKTPNSARRKEYGGAIAATAFAGWLLSFLL</sequence>
<evidence type="ECO:0008006" key="5">
    <source>
        <dbReference type="Google" id="ProtNLM"/>
    </source>
</evidence>
<feature type="signal peptide" evidence="2">
    <location>
        <begin position="1"/>
        <end position="18"/>
    </location>
</feature>
<feature type="chain" id="PRO_5003838274" description="EGF-like domain-containing protein" evidence="2">
    <location>
        <begin position="19"/>
        <end position="325"/>
    </location>
</feature>
<keyword evidence="2" id="KW-0732">Signal</keyword>
<feature type="region of interest" description="Disordered" evidence="1">
    <location>
        <begin position="24"/>
        <end position="62"/>
    </location>
</feature>
<feature type="compositionally biased region" description="Polar residues" evidence="1">
    <location>
        <begin position="289"/>
        <end position="301"/>
    </location>
</feature>
<evidence type="ECO:0000256" key="1">
    <source>
        <dbReference type="SAM" id="MobiDB-lite"/>
    </source>
</evidence>
<evidence type="ECO:0000313" key="3">
    <source>
        <dbReference type="EMBL" id="EJK74758.1"/>
    </source>
</evidence>
<keyword evidence="4" id="KW-1185">Reference proteome</keyword>
<evidence type="ECO:0000313" key="4">
    <source>
        <dbReference type="Proteomes" id="UP000266841"/>
    </source>
</evidence>
<dbReference type="EMBL" id="AGNL01003396">
    <property type="protein sequence ID" value="EJK74758.1"/>
    <property type="molecule type" value="Genomic_DNA"/>
</dbReference>
<accession>K0T7M7</accession>